<name>A0A4Y6UBX8_9PROT</name>
<dbReference type="RefSeq" id="WP_141443608.1">
    <property type="nucleotide sequence ID" value="NZ_CP038231.1"/>
</dbReference>
<keyword evidence="2" id="KW-0812">Transmembrane</keyword>
<keyword evidence="4" id="KW-1185">Reference proteome</keyword>
<organism evidence="3 4">
    <name type="scientific">Formicincola oecophyllae</name>
    <dbReference type="NCBI Taxonomy" id="2558361"/>
    <lineage>
        <taxon>Bacteria</taxon>
        <taxon>Pseudomonadati</taxon>
        <taxon>Pseudomonadota</taxon>
        <taxon>Alphaproteobacteria</taxon>
        <taxon>Acetobacterales</taxon>
        <taxon>Acetobacteraceae</taxon>
        <taxon>Formicincola</taxon>
    </lineage>
</organism>
<keyword evidence="2" id="KW-1133">Transmembrane helix</keyword>
<dbReference type="OrthoDB" id="8441710at2"/>
<keyword evidence="2" id="KW-0472">Membrane</keyword>
<proteinExistence type="predicted"/>
<accession>A0A4Y6UBX8</accession>
<gene>
    <name evidence="3" type="ORF">E3E12_06565</name>
</gene>
<feature type="region of interest" description="Disordered" evidence="1">
    <location>
        <begin position="228"/>
        <end position="253"/>
    </location>
</feature>
<dbReference type="Gene3D" id="2.60.450.10">
    <property type="entry name" value="Lipopolysaccharide (LPS) transport protein A like domain"/>
    <property type="match status" value="1"/>
</dbReference>
<evidence type="ECO:0000313" key="3">
    <source>
        <dbReference type="EMBL" id="QDH13901.1"/>
    </source>
</evidence>
<feature type="transmembrane region" description="Helical" evidence="2">
    <location>
        <begin position="49"/>
        <end position="68"/>
    </location>
</feature>
<reference evidence="3 4" key="1">
    <citation type="submission" date="2019-03" db="EMBL/GenBank/DDBJ databases">
        <title>The complete genome sequence of Swingsia_sp. F3b2 LMG30590(T).</title>
        <authorList>
            <person name="Chua K.-O."/>
            <person name="Chan K.-G."/>
            <person name="See-Too W.-S."/>
        </authorList>
    </citation>
    <scope>NUCLEOTIDE SEQUENCE [LARGE SCALE GENOMIC DNA]</scope>
    <source>
        <strain evidence="3 4">F3b2</strain>
    </source>
</reference>
<dbReference type="InterPro" id="IPR010664">
    <property type="entry name" value="LipoPS_assembly_LptC-rel"/>
</dbReference>
<sequence length="253" mass="28300">MTSPQREDFDPAHQERIRRLDELRQEALARNRSVPTASALAKRQERLKLLLITLPVIGGLFVGSILAWPEITHLLHQNKAVLHELGRLKLETGLMDRMVYRNVDDDGRPYTLTADHAHQLADNRINLQNPAADIVLGPHSWAWVRADRGVYMEHERTLNLDGHIILYRNDGLILNTPSADLDLGHGVLATHDWVHAESPSGTQDAMGAFLDQKANILLFGGPGLTRRFDDNGDPSPYLSKPVPKPAAEENHGR</sequence>
<dbReference type="Proteomes" id="UP000318709">
    <property type="component" value="Chromosome"/>
</dbReference>
<protein>
    <submittedName>
        <fullName evidence="3">LPS export ABC transporter periplasmic protein LptC</fullName>
    </submittedName>
</protein>
<evidence type="ECO:0000256" key="2">
    <source>
        <dbReference type="SAM" id="Phobius"/>
    </source>
</evidence>
<dbReference type="KEGG" id="swf:E3E12_06565"/>
<dbReference type="AlphaFoldDB" id="A0A4Y6UBX8"/>
<dbReference type="EMBL" id="CP038231">
    <property type="protein sequence ID" value="QDH13901.1"/>
    <property type="molecule type" value="Genomic_DNA"/>
</dbReference>
<evidence type="ECO:0000313" key="4">
    <source>
        <dbReference type="Proteomes" id="UP000318709"/>
    </source>
</evidence>
<evidence type="ECO:0000256" key="1">
    <source>
        <dbReference type="SAM" id="MobiDB-lite"/>
    </source>
</evidence>
<dbReference type="Pfam" id="PF06835">
    <property type="entry name" value="LptC"/>
    <property type="match status" value="1"/>
</dbReference>